<comment type="similarity">
    <text evidence="1 2">Belongs to the anti-sigma-factor antagonist family.</text>
</comment>
<dbReference type="Gene3D" id="3.30.750.24">
    <property type="entry name" value="STAS domain"/>
    <property type="match status" value="1"/>
</dbReference>
<sequence length="111" mass="11737">MRITTEELAGGITRVILEGNLGIEGAAAIDLQMNIIAGAHKAVMIDLQKVSFIGSMGLRSLVSPARAIKNRGGIMVLFGPNAMVEKVLKTSGIDTMIPVHHDLQAALATFQ</sequence>
<evidence type="ECO:0000313" key="5">
    <source>
        <dbReference type="Proteomes" id="UP000269669"/>
    </source>
</evidence>
<dbReference type="PANTHER" id="PTHR33495">
    <property type="entry name" value="ANTI-SIGMA FACTOR ANTAGONIST TM_1081-RELATED-RELATED"/>
    <property type="match status" value="1"/>
</dbReference>
<feature type="domain" description="STAS" evidence="3">
    <location>
        <begin position="11"/>
        <end position="110"/>
    </location>
</feature>
<gene>
    <name evidence="4" type="ORF">EDE15_1957</name>
</gene>
<dbReference type="PANTHER" id="PTHR33495:SF2">
    <property type="entry name" value="ANTI-SIGMA FACTOR ANTAGONIST TM_1081-RELATED"/>
    <property type="match status" value="1"/>
</dbReference>
<dbReference type="Pfam" id="PF01740">
    <property type="entry name" value="STAS"/>
    <property type="match status" value="1"/>
</dbReference>
<dbReference type="InterPro" id="IPR036513">
    <property type="entry name" value="STAS_dom_sf"/>
</dbReference>
<dbReference type="PROSITE" id="PS50801">
    <property type="entry name" value="STAS"/>
    <property type="match status" value="1"/>
</dbReference>
<dbReference type="AlphaFoldDB" id="A0A3R9Q9E8"/>
<comment type="caution">
    <text evidence="4">The sequence shown here is derived from an EMBL/GenBank/DDBJ whole genome shotgun (WGS) entry which is preliminary data.</text>
</comment>
<accession>A0A3R9Q9E8</accession>
<dbReference type="GO" id="GO:0043856">
    <property type="term" value="F:anti-sigma factor antagonist activity"/>
    <property type="evidence" value="ECO:0007669"/>
    <property type="project" value="InterPro"/>
</dbReference>
<dbReference type="InterPro" id="IPR003658">
    <property type="entry name" value="Anti-sigma_ant"/>
</dbReference>
<dbReference type="EMBL" id="RSDW01000001">
    <property type="protein sequence ID" value="RSL16442.1"/>
    <property type="molecule type" value="Genomic_DNA"/>
</dbReference>
<keyword evidence="5" id="KW-1185">Reference proteome</keyword>
<evidence type="ECO:0000259" key="3">
    <source>
        <dbReference type="PROSITE" id="PS50801"/>
    </source>
</evidence>
<proteinExistence type="inferred from homology"/>
<reference evidence="4 5" key="1">
    <citation type="submission" date="2018-12" db="EMBL/GenBank/DDBJ databases">
        <title>Sequencing of bacterial isolates from soil warming experiment in Harvard Forest, Massachusetts, USA.</title>
        <authorList>
            <person name="Deangelis K."/>
        </authorList>
    </citation>
    <scope>NUCLEOTIDE SEQUENCE [LARGE SCALE GENOMIC DNA]</scope>
    <source>
        <strain evidence="4 5">EB153</strain>
    </source>
</reference>
<protein>
    <recommendedName>
        <fullName evidence="2">Anti-sigma factor antagonist</fullName>
    </recommendedName>
</protein>
<dbReference type="NCBIfam" id="TIGR00377">
    <property type="entry name" value="ant_ant_sig"/>
    <property type="match status" value="1"/>
</dbReference>
<dbReference type="RefSeq" id="WP_185827088.1">
    <property type="nucleotide sequence ID" value="NZ_RSDW01000001.1"/>
</dbReference>
<name>A0A3R9Q9E8_9BACT</name>
<dbReference type="SUPFAM" id="SSF52091">
    <property type="entry name" value="SpoIIaa-like"/>
    <property type="match status" value="1"/>
</dbReference>
<evidence type="ECO:0000256" key="1">
    <source>
        <dbReference type="ARBA" id="ARBA00009013"/>
    </source>
</evidence>
<dbReference type="InterPro" id="IPR002645">
    <property type="entry name" value="STAS_dom"/>
</dbReference>
<organism evidence="4 5">
    <name type="scientific">Edaphobacter aggregans</name>
    <dbReference type="NCBI Taxonomy" id="570835"/>
    <lineage>
        <taxon>Bacteria</taxon>
        <taxon>Pseudomonadati</taxon>
        <taxon>Acidobacteriota</taxon>
        <taxon>Terriglobia</taxon>
        <taxon>Terriglobales</taxon>
        <taxon>Acidobacteriaceae</taxon>
        <taxon>Edaphobacter</taxon>
    </lineage>
</organism>
<evidence type="ECO:0000313" key="4">
    <source>
        <dbReference type="EMBL" id="RSL16442.1"/>
    </source>
</evidence>
<evidence type="ECO:0000256" key="2">
    <source>
        <dbReference type="RuleBase" id="RU003749"/>
    </source>
</evidence>
<dbReference type="CDD" id="cd07043">
    <property type="entry name" value="STAS_anti-anti-sigma_factors"/>
    <property type="match status" value="1"/>
</dbReference>
<dbReference type="Proteomes" id="UP000269669">
    <property type="component" value="Unassembled WGS sequence"/>
</dbReference>